<sequence>MKNELPRYTYLYFVAQSINLTTAVMSVTMAAIVGSTLAPVAALSTVPYGFQFLFLLLATYPASRLMSRIGRKKTFILGAIPLAGSGFIGFWAVENKNFAMLVLSHSALGIYIAVANFSRFAAADNLNPSLKPKAISLVVAGGIIAAVVGPTLTELFREVGGYSLFSLCYASFIGLAFLSSLVATFLPKKVVVAVFQRESGKAAALQAPLTTREIGIAIAVAGLGYGVMNLLMIQSSLHMRGMGEDFSNIRISIQWHVLAMFLPSFFSGSIIHKFGEKITLCAGLVMLVGCTLINIGSSTYIMMVSSLIILGFGWNLTYIGGGAMLARPLMDLSAATKMQGKSDLAIAICATVGAFTPSLLFDILGWEGTNILCMALCIVLLWGTIKLLKNNHSPG</sequence>
<keyword evidence="3 4" id="KW-0472">Membrane</keyword>
<feature type="transmembrane region" description="Helical" evidence="4">
    <location>
        <begin position="12"/>
        <end position="34"/>
    </location>
</feature>
<dbReference type="PANTHER" id="PTHR23534">
    <property type="entry name" value="MFS PERMEASE"/>
    <property type="match status" value="1"/>
</dbReference>
<evidence type="ECO:0000313" key="5">
    <source>
        <dbReference type="EMBL" id="NJP03232.1"/>
    </source>
</evidence>
<gene>
    <name evidence="5" type="ORF">HBH25_20560</name>
</gene>
<feature type="transmembrane region" description="Helical" evidence="4">
    <location>
        <begin position="369"/>
        <end position="388"/>
    </location>
</feature>
<evidence type="ECO:0000256" key="4">
    <source>
        <dbReference type="SAM" id="Phobius"/>
    </source>
</evidence>
<feature type="transmembrane region" description="Helical" evidence="4">
    <location>
        <begin position="74"/>
        <end position="92"/>
    </location>
</feature>
<dbReference type="EMBL" id="JAAVJI010000017">
    <property type="protein sequence ID" value="NJP03232.1"/>
    <property type="molecule type" value="Genomic_DNA"/>
</dbReference>
<protein>
    <submittedName>
        <fullName evidence="5">MFS transporter</fullName>
    </submittedName>
</protein>
<keyword evidence="6" id="KW-1185">Reference proteome</keyword>
<dbReference type="PANTHER" id="PTHR23534:SF1">
    <property type="entry name" value="MAJOR FACILITATOR SUPERFAMILY PROTEIN"/>
    <property type="match status" value="1"/>
</dbReference>
<feature type="transmembrane region" description="Helical" evidence="4">
    <location>
        <begin position="278"/>
        <end position="295"/>
    </location>
</feature>
<evidence type="ECO:0000313" key="6">
    <source>
        <dbReference type="Proteomes" id="UP000746535"/>
    </source>
</evidence>
<dbReference type="Pfam" id="PF07690">
    <property type="entry name" value="MFS_1"/>
    <property type="match status" value="1"/>
</dbReference>
<feature type="transmembrane region" description="Helical" evidence="4">
    <location>
        <begin position="301"/>
        <end position="323"/>
    </location>
</feature>
<proteinExistence type="predicted"/>
<reference evidence="5 6" key="1">
    <citation type="submission" date="2020-03" db="EMBL/GenBank/DDBJ databases">
        <authorList>
            <person name="Wang L."/>
            <person name="He N."/>
            <person name="Li Y."/>
            <person name="Fang Y."/>
            <person name="Zhang F."/>
        </authorList>
    </citation>
    <scope>NUCLEOTIDE SEQUENCE [LARGE SCALE GENOMIC DNA]</scope>
    <source>
        <strain evidence="6">hsmgli-8</strain>
    </source>
</reference>
<dbReference type="InterPro" id="IPR036259">
    <property type="entry name" value="MFS_trans_sf"/>
</dbReference>
<name>A0ABX0YM72_9PSED</name>
<accession>A0ABX0YM72</accession>
<organism evidence="5 6">
    <name type="scientific">Pseudomonas quercus</name>
    <dbReference type="NCBI Taxonomy" id="2722792"/>
    <lineage>
        <taxon>Bacteria</taxon>
        <taxon>Pseudomonadati</taxon>
        <taxon>Pseudomonadota</taxon>
        <taxon>Gammaproteobacteria</taxon>
        <taxon>Pseudomonadales</taxon>
        <taxon>Pseudomonadaceae</taxon>
        <taxon>Pseudomonas</taxon>
    </lineage>
</organism>
<evidence type="ECO:0000256" key="2">
    <source>
        <dbReference type="ARBA" id="ARBA00022989"/>
    </source>
</evidence>
<keyword evidence="2 4" id="KW-1133">Transmembrane helix</keyword>
<comment type="caution">
    <text evidence="5">The sequence shown here is derived from an EMBL/GenBank/DDBJ whole genome shotgun (WGS) entry which is preliminary data.</text>
</comment>
<feature type="transmembrane region" description="Helical" evidence="4">
    <location>
        <begin position="253"/>
        <end position="271"/>
    </location>
</feature>
<dbReference type="RefSeq" id="WP_168085805.1">
    <property type="nucleotide sequence ID" value="NZ_JAAVJI010000017.1"/>
</dbReference>
<dbReference type="InterPro" id="IPR011701">
    <property type="entry name" value="MFS"/>
</dbReference>
<dbReference type="Gene3D" id="1.20.1250.20">
    <property type="entry name" value="MFS general substrate transporter like domains"/>
    <property type="match status" value="1"/>
</dbReference>
<dbReference type="SUPFAM" id="SSF103473">
    <property type="entry name" value="MFS general substrate transporter"/>
    <property type="match status" value="1"/>
</dbReference>
<evidence type="ECO:0000256" key="1">
    <source>
        <dbReference type="ARBA" id="ARBA00022692"/>
    </source>
</evidence>
<evidence type="ECO:0000256" key="3">
    <source>
        <dbReference type="ARBA" id="ARBA00023136"/>
    </source>
</evidence>
<keyword evidence="1 4" id="KW-0812">Transmembrane</keyword>
<feature type="transmembrane region" description="Helical" evidence="4">
    <location>
        <begin position="344"/>
        <end position="363"/>
    </location>
</feature>
<feature type="transmembrane region" description="Helical" evidence="4">
    <location>
        <begin position="40"/>
        <end position="62"/>
    </location>
</feature>
<feature type="transmembrane region" description="Helical" evidence="4">
    <location>
        <begin position="134"/>
        <end position="152"/>
    </location>
</feature>
<feature type="transmembrane region" description="Helical" evidence="4">
    <location>
        <begin position="214"/>
        <end position="233"/>
    </location>
</feature>
<feature type="transmembrane region" description="Helical" evidence="4">
    <location>
        <begin position="164"/>
        <end position="186"/>
    </location>
</feature>
<dbReference type="Proteomes" id="UP000746535">
    <property type="component" value="Unassembled WGS sequence"/>
</dbReference>